<proteinExistence type="predicted"/>
<accession>A0A9X7IIF5</accession>
<organism evidence="1 2">
    <name type="scientific">Mycolicibacter virginiensis</name>
    <dbReference type="NCBI Taxonomy" id="1795032"/>
    <lineage>
        <taxon>Bacteria</taxon>
        <taxon>Bacillati</taxon>
        <taxon>Actinomycetota</taxon>
        <taxon>Actinomycetes</taxon>
        <taxon>Mycobacteriales</taxon>
        <taxon>Mycobacteriaceae</taxon>
        <taxon>Mycolicibacter</taxon>
    </lineage>
</organism>
<name>A0A9X7IIF5_9MYCO</name>
<dbReference type="InterPro" id="IPR049934">
    <property type="entry name" value="GjpA-like"/>
</dbReference>
<reference evidence="1 2" key="1">
    <citation type="submission" date="2018-02" db="EMBL/GenBank/DDBJ databases">
        <title>Draft genome sequence of Mycobacterium virginiense isolated from mud of a swine farm in Japan.</title>
        <authorList>
            <person name="Ohya K."/>
        </authorList>
    </citation>
    <scope>NUCLEOTIDE SEQUENCE [LARGE SCALE GENOMIC DNA]</scope>
    <source>
        <strain evidence="1 2">GF75</strain>
    </source>
</reference>
<gene>
    <name evidence="1" type="ORF">C5U48_23325</name>
</gene>
<keyword evidence="2" id="KW-1185">Reference proteome</keyword>
<dbReference type="AlphaFoldDB" id="A0A9X7IIF5"/>
<sequence>MQQTLRPYVTAGIVMVGSGLVAVTPVATPVAEVSVVRDVALTADGGIVGSLIGTWQDVWNETSDNVSRLLQNYYLAPNVGFQQFLANQGDFWQQVFDDPTNLNSVMAQMQDNLEKVLTGYSLGGASAETIATVHNHMLSTGDGVTDLLGHIGLVQLLPQFLPAGIDPAMVTPIVNFLSSPLSGMIMGMIGPGISPWVALLNSIEANDSFTDTLANMSGAFFNGATLSLDSLLPLINHAGFFPPGLSMEHLDIAFGGLFTPGSVAVGPYEVLGTGGQVVDSVPAVGGSIFNSIGLDLGGVPLLGSLSIASQAIGPIGAWLAWDQTIGALLGSGWDGKGPVVVTPPGAGIDLPDIPDVPAPDISDTDPGSSLSTDWLGDFFGLFS</sequence>
<protein>
    <recommendedName>
        <fullName evidence="3">PE-PGRS family protein</fullName>
    </recommendedName>
</protein>
<dbReference type="EMBL" id="PUEV01000121">
    <property type="protein sequence ID" value="PQM49842.1"/>
    <property type="molecule type" value="Genomic_DNA"/>
</dbReference>
<evidence type="ECO:0000313" key="2">
    <source>
        <dbReference type="Proteomes" id="UP000237911"/>
    </source>
</evidence>
<dbReference type="RefSeq" id="WP_064889223.1">
    <property type="nucleotide sequence ID" value="NZ_CP092430.2"/>
</dbReference>
<dbReference type="Proteomes" id="UP000237911">
    <property type="component" value="Unassembled WGS sequence"/>
</dbReference>
<evidence type="ECO:0008006" key="3">
    <source>
        <dbReference type="Google" id="ProtNLM"/>
    </source>
</evidence>
<evidence type="ECO:0000313" key="1">
    <source>
        <dbReference type="EMBL" id="PQM49842.1"/>
    </source>
</evidence>
<comment type="caution">
    <text evidence="1">The sequence shown here is derived from an EMBL/GenBank/DDBJ whole genome shotgun (WGS) entry which is preliminary data.</text>
</comment>
<dbReference type="NCBIfam" id="NF033942">
    <property type="entry name" value="GjpA"/>
    <property type="match status" value="1"/>
</dbReference>